<comment type="caution">
    <text evidence="1">The sequence shown here is derived from an EMBL/GenBank/DDBJ whole genome shotgun (WGS) entry which is preliminary data.</text>
</comment>
<organism evidence="1">
    <name type="scientific">mine drainage metagenome</name>
    <dbReference type="NCBI Taxonomy" id="410659"/>
    <lineage>
        <taxon>unclassified sequences</taxon>
        <taxon>metagenomes</taxon>
        <taxon>ecological metagenomes</taxon>
    </lineage>
</organism>
<sequence length="138" mass="13226">MGTSDVTTPPMLAGTMSAGWVGDRLSASGATGAATVVAVAVSAADAALAFAEAAAAASAVALACNASGERSASVKPTGRGASTNLSVAFSPIASAATRLTSSPRLAAIWPPGSSGATRIGPAIAWITGMPLISRIASL</sequence>
<dbReference type="AlphaFoldDB" id="A0A1J5Q4A8"/>
<proteinExistence type="predicted"/>
<reference evidence="1" key="1">
    <citation type="submission" date="2016-10" db="EMBL/GenBank/DDBJ databases">
        <title>Sequence of Gallionella enrichment culture.</title>
        <authorList>
            <person name="Poehlein A."/>
            <person name="Muehling M."/>
            <person name="Daniel R."/>
        </authorList>
    </citation>
    <scope>NUCLEOTIDE SEQUENCE</scope>
</reference>
<protein>
    <submittedName>
        <fullName evidence="1">Uncharacterized protein</fullName>
    </submittedName>
</protein>
<evidence type="ECO:0000313" key="1">
    <source>
        <dbReference type="EMBL" id="OIQ74748.1"/>
    </source>
</evidence>
<gene>
    <name evidence="1" type="ORF">GALL_435960</name>
</gene>
<dbReference type="EMBL" id="MLJW01002398">
    <property type="protein sequence ID" value="OIQ74748.1"/>
    <property type="molecule type" value="Genomic_DNA"/>
</dbReference>
<name>A0A1J5Q4A8_9ZZZZ</name>
<accession>A0A1J5Q4A8</accession>